<evidence type="ECO:0000313" key="3">
    <source>
        <dbReference type="Proteomes" id="UP001549099"/>
    </source>
</evidence>
<feature type="transmembrane region" description="Helical" evidence="1">
    <location>
        <begin position="86"/>
        <end position="107"/>
    </location>
</feature>
<name>A0ABV2G9I4_9BACL</name>
<dbReference type="Proteomes" id="UP001549099">
    <property type="component" value="Unassembled WGS sequence"/>
</dbReference>
<keyword evidence="1" id="KW-0472">Membrane</keyword>
<evidence type="ECO:0008006" key="4">
    <source>
        <dbReference type="Google" id="ProtNLM"/>
    </source>
</evidence>
<dbReference type="Pfam" id="PF06898">
    <property type="entry name" value="YqfD"/>
    <property type="match status" value="1"/>
</dbReference>
<protein>
    <recommendedName>
        <fullName evidence="4">Stage IV sporulation protein</fullName>
    </recommendedName>
</protein>
<keyword evidence="3" id="KW-1185">Reference proteome</keyword>
<reference evidence="2 3" key="1">
    <citation type="submission" date="2024-06" db="EMBL/GenBank/DDBJ databases">
        <title>Genomic Encyclopedia of Type Strains, Phase IV (KMG-IV): sequencing the most valuable type-strain genomes for metagenomic binning, comparative biology and taxonomic classification.</title>
        <authorList>
            <person name="Goeker M."/>
        </authorList>
    </citation>
    <scope>NUCLEOTIDE SEQUENCE [LARGE SCALE GENOMIC DNA]</scope>
    <source>
        <strain evidence="2 3">DSM 26128</strain>
    </source>
</reference>
<evidence type="ECO:0000313" key="2">
    <source>
        <dbReference type="EMBL" id="MET3574732.1"/>
    </source>
</evidence>
<accession>A0ABV2G9I4</accession>
<dbReference type="InterPro" id="IPR010690">
    <property type="entry name" value="YqfD"/>
</dbReference>
<proteinExistence type="predicted"/>
<evidence type="ECO:0000256" key="1">
    <source>
        <dbReference type="SAM" id="Phobius"/>
    </source>
</evidence>
<organism evidence="2 3">
    <name type="scientific">Bhargavaea ullalensis</name>
    <dbReference type="NCBI Taxonomy" id="1265685"/>
    <lineage>
        <taxon>Bacteria</taxon>
        <taxon>Bacillati</taxon>
        <taxon>Bacillota</taxon>
        <taxon>Bacilli</taxon>
        <taxon>Bacillales</taxon>
        <taxon>Caryophanaceae</taxon>
        <taxon>Bhargavaea</taxon>
    </lineage>
</organism>
<gene>
    <name evidence="2" type="ORF">ABID49_000614</name>
</gene>
<sequence length="375" mass="40782">MRTDRLKRPGRISVEVHGGRADLFLSEAAARGITVRNVRREGEVLRFSARKSDMPALRPLRRKHRVRLRLAGEADRGSLFLSARSLAGLALFLIPPLLLSVFIWTVGVEGGVPEREERIGAWLGKQGVAAPMRIASVPDEGAVRNALMTADPGLAWVRMERRGSRLIIHAVEAPAAGLDADKKEAPAHLAASRRAVVTRFELTSGVRHVLPNTTVEKGDILASGIVTQGEKSVLTGAAGKVYGDFFVEMNFTMPSTVRYSLSSGREYKVSRAGGGKTAAGGAWREVKLPGVLGSVLSIDETVKTRQLSVKLDEQNGEELVPGLLREKLRQSLTPGAKVKDEKILRVHYDNDKVEGTILFLINENIAVRKLVAQGD</sequence>
<comment type="caution">
    <text evidence="2">The sequence shown here is derived from an EMBL/GenBank/DDBJ whole genome shotgun (WGS) entry which is preliminary data.</text>
</comment>
<dbReference type="EMBL" id="JBEPLW010000002">
    <property type="protein sequence ID" value="MET3574732.1"/>
    <property type="molecule type" value="Genomic_DNA"/>
</dbReference>
<keyword evidence="1" id="KW-1133">Transmembrane helix</keyword>
<keyword evidence="1" id="KW-0812">Transmembrane</keyword>
<dbReference type="RefSeq" id="WP_354195200.1">
    <property type="nucleotide sequence ID" value="NZ_JBEPLW010000002.1"/>
</dbReference>